<dbReference type="Proteomes" id="UP000186940">
    <property type="component" value="Unassembled WGS sequence"/>
</dbReference>
<gene>
    <name evidence="2" type="ORF">SCAL_000080</name>
</gene>
<organism evidence="2 3">
    <name type="scientific">Candidatus Syntropharchaeum caldarium</name>
    <dbReference type="NCBI Taxonomy" id="1838285"/>
    <lineage>
        <taxon>Archaea</taxon>
        <taxon>Methanobacteriati</taxon>
        <taxon>Methanobacteriota</taxon>
        <taxon>Stenosarchaea group</taxon>
        <taxon>Methanomicrobia</taxon>
        <taxon>Methanosarcinales</taxon>
        <taxon>ANME-2 cluster</taxon>
        <taxon>Candidatus Syntropharchaeum</taxon>
    </lineage>
</organism>
<protein>
    <submittedName>
        <fullName evidence="2">Uncharacterized protein</fullName>
    </submittedName>
</protein>
<evidence type="ECO:0000256" key="1">
    <source>
        <dbReference type="SAM" id="Phobius"/>
    </source>
</evidence>
<keyword evidence="3" id="KW-1185">Reference proteome</keyword>
<keyword evidence="1" id="KW-0472">Membrane</keyword>
<evidence type="ECO:0000313" key="2">
    <source>
        <dbReference type="EMBL" id="OFV68404.1"/>
    </source>
</evidence>
<feature type="transmembrane region" description="Helical" evidence="1">
    <location>
        <begin position="6"/>
        <end position="24"/>
    </location>
</feature>
<keyword evidence="1" id="KW-0812">Transmembrane</keyword>
<proteinExistence type="predicted"/>
<comment type="caution">
    <text evidence="2">The sequence shown here is derived from an EMBL/GenBank/DDBJ whole genome shotgun (WGS) entry which is preliminary data.</text>
</comment>
<evidence type="ECO:0000313" key="3">
    <source>
        <dbReference type="Proteomes" id="UP000186940"/>
    </source>
</evidence>
<dbReference type="AlphaFoldDB" id="A0A1F2PBJ7"/>
<name>A0A1F2PBJ7_9EURY</name>
<reference evidence="2" key="1">
    <citation type="submission" date="2016-05" db="EMBL/GenBank/DDBJ databases">
        <title>Microbial consortia oxidize butane by reversing methanogenesis.</title>
        <authorList>
            <person name="Laso-Perez R."/>
            <person name="Richter M."/>
            <person name="Wegener G."/>
            <person name="Musat F."/>
        </authorList>
    </citation>
    <scope>NUCLEOTIDE SEQUENCE [LARGE SCALE GENOMIC DNA]</scope>
    <source>
        <strain evidence="2">BOX2</strain>
    </source>
</reference>
<accession>A0A1F2PBJ7</accession>
<dbReference type="EMBL" id="LYOS01000001">
    <property type="protein sequence ID" value="OFV68404.1"/>
    <property type="molecule type" value="Genomic_DNA"/>
</dbReference>
<keyword evidence="1" id="KW-1133">Transmembrane helix</keyword>
<sequence length="48" mass="5451">MTVGVAIAIIVDLFFVWKYIYLMCEFVSSVFSSDLPDPAVSFIYQPVE</sequence>
<dbReference type="STRING" id="1838285.SCAL_000080"/>